<dbReference type="PANTHER" id="PTHR43553">
    <property type="entry name" value="HEAVY METAL TRANSPORTER"/>
    <property type="match status" value="1"/>
</dbReference>
<dbReference type="InterPro" id="IPR003439">
    <property type="entry name" value="ABC_transporter-like_ATP-bd"/>
</dbReference>
<dbReference type="GO" id="GO:0042626">
    <property type="term" value="F:ATPase-coupled transmembrane transporter activity"/>
    <property type="evidence" value="ECO:0007669"/>
    <property type="project" value="TreeGrafter"/>
</dbReference>
<dbReference type="CDD" id="cd03225">
    <property type="entry name" value="ABC_cobalt_CbiO_domain1"/>
    <property type="match status" value="1"/>
</dbReference>
<comment type="subcellular location">
    <subcellularLocation>
        <location evidence="1">Cell membrane</location>
    </subcellularLocation>
</comment>
<keyword evidence="11" id="KW-1185">Reference proteome</keyword>
<keyword evidence="4" id="KW-1003">Cell membrane</keyword>
<dbReference type="PROSITE" id="PS00211">
    <property type="entry name" value="ABC_TRANSPORTER_1"/>
    <property type="match status" value="1"/>
</dbReference>
<organism evidence="10 11">
    <name type="scientific">Mangrovibacterium diazotrophicum</name>
    <dbReference type="NCBI Taxonomy" id="1261403"/>
    <lineage>
        <taxon>Bacteria</taxon>
        <taxon>Pseudomonadati</taxon>
        <taxon>Bacteroidota</taxon>
        <taxon>Bacteroidia</taxon>
        <taxon>Marinilabiliales</taxon>
        <taxon>Prolixibacteraceae</taxon>
        <taxon>Mangrovibacterium</taxon>
    </lineage>
</organism>
<dbReference type="SUPFAM" id="SSF52540">
    <property type="entry name" value="P-loop containing nucleoside triphosphate hydrolases"/>
    <property type="match status" value="1"/>
</dbReference>
<dbReference type="EMBL" id="RAPN01000001">
    <property type="protein sequence ID" value="RKD90381.1"/>
    <property type="molecule type" value="Genomic_DNA"/>
</dbReference>
<feature type="domain" description="ABC transporter" evidence="9">
    <location>
        <begin position="6"/>
        <end position="241"/>
    </location>
</feature>
<keyword evidence="3" id="KW-0813">Transport</keyword>
<evidence type="ECO:0000313" key="10">
    <source>
        <dbReference type="EMBL" id="RKD90381.1"/>
    </source>
</evidence>
<dbReference type="InterPro" id="IPR015856">
    <property type="entry name" value="ABC_transpr_CbiO/EcfA_su"/>
</dbReference>
<dbReference type="Proteomes" id="UP000283387">
    <property type="component" value="Unassembled WGS sequence"/>
</dbReference>
<evidence type="ECO:0000256" key="6">
    <source>
        <dbReference type="ARBA" id="ARBA00022840"/>
    </source>
</evidence>
<dbReference type="InterPro" id="IPR050095">
    <property type="entry name" value="ECF_ABC_transporter_ATP-bd"/>
</dbReference>
<evidence type="ECO:0000256" key="7">
    <source>
        <dbReference type="ARBA" id="ARBA00022967"/>
    </source>
</evidence>
<evidence type="ECO:0000259" key="9">
    <source>
        <dbReference type="PROSITE" id="PS50893"/>
    </source>
</evidence>
<dbReference type="FunFam" id="3.40.50.300:FF:000224">
    <property type="entry name" value="Energy-coupling factor transporter ATP-binding protein EcfA"/>
    <property type="match status" value="1"/>
</dbReference>
<dbReference type="GO" id="GO:0005524">
    <property type="term" value="F:ATP binding"/>
    <property type="evidence" value="ECO:0007669"/>
    <property type="project" value="UniProtKB-KW"/>
</dbReference>
<comment type="caution">
    <text evidence="10">The sequence shown here is derived from an EMBL/GenBank/DDBJ whole genome shotgun (WGS) entry which is preliminary data.</text>
</comment>
<comment type="similarity">
    <text evidence="2">Belongs to the ABC transporter superfamily.</text>
</comment>
<keyword evidence="6 10" id="KW-0067">ATP-binding</keyword>
<dbReference type="OrthoDB" id="9806726at2"/>
<reference evidence="10 11" key="1">
    <citation type="submission" date="2018-09" db="EMBL/GenBank/DDBJ databases">
        <title>Genomic Encyclopedia of Archaeal and Bacterial Type Strains, Phase II (KMG-II): from individual species to whole genera.</title>
        <authorList>
            <person name="Goeker M."/>
        </authorList>
    </citation>
    <scope>NUCLEOTIDE SEQUENCE [LARGE SCALE GENOMIC DNA]</scope>
    <source>
        <strain evidence="10 11">DSM 27148</strain>
    </source>
</reference>
<evidence type="ECO:0000256" key="4">
    <source>
        <dbReference type="ARBA" id="ARBA00022475"/>
    </source>
</evidence>
<keyword evidence="8" id="KW-0472">Membrane</keyword>
<dbReference type="Gene3D" id="3.40.50.300">
    <property type="entry name" value="P-loop containing nucleotide triphosphate hydrolases"/>
    <property type="match status" value="1"/>
</dbReference>
<sequence length="280" mass="31210">MAGNLIELKAASYSYPTGKQAIAEVDLALPEGKKIALMGANGAGKSTLLLLLNGIYKPTNGELHYRGKEYRYNRKALRELRQKVGIVFQESDNQLVAPSVYEEVAFGLSNLYSDKKWIREQVEKYLDYFELQELKNHSPHQLSSGQKKRVCLASVLSMEPELIVCDEPASNLDPQNARLTFELLEAQNKQGKTLLISTHDVNQAYAWADLVVLLKEGSVLSMGSPKEVFGNAGTLKDAGLEQPLLVKLARMHQPDITAEKLPRNEAELVNRLTRNLCTDL</sequence>
<evidence type="ECO:0000313" key="11">
    <source>
        <dbReference type="Proteomes" id="UP000283387"/>
    </source>
</evidence>
<dbReference type="PANTHER" id="PTHR43553:SF24">
    <property type="entry name" value="ENERGY-COUPLING FACTOR TRANSPORTER ATP-BINDING PROTEIN ECFA1"/>
    <property type="match status" value="1"/>
</dbReference>
<dbReference type="InterPro" id="IPR027417">
    <property type="entry name" value="P-loop_NTPase"/>
</dbReference>
<dbReference type="RefSeq" id="WP_120271791.1">
    <property type="nucleotide sequence ID" value="NZ_RAPN01000001.1"/>
</dbReference>
<keyword evidence="5" id="KW-0547">Nucleotide-binding</keyword>
<gene>
    <name evidence="10" type="ORF">BC643_0719</name>
</gene>
<protein>
    <submittedName>
        <fullName evidence="10">Cobalt transport protein ATP-binding subunit</fullName>
    </submittedName>
</protein>
<accession>A0A419W4I7</accession>
<dbReference type="PROSITE" id="PS50893">
    <property type="entry name" value="ABC_TRANSPORTER_2"/>
    <property type="match status" value="1"/>
</dbReference>
<dbReference type="Pfam" id="PF00005">
    <property type="entry name" value="ABC_tran"/>
    <property type="match status" value="1"/>
</dbReference>
<dbReference type="InterPro" id="IPR017871">
    <property type="entry name" value="ABC_transporter-like_CS"/>
</dbReference>
<evidence type="ECO:0000256" key="5">
    <source>
        <dbReference type="ARBA" id="ARBA00022741"/>
    </source>
</evidence>
<dbReference type="GO" id="GO:0043190">
    <property type="term" value="C:ATP-binding cassette (ABC) transporter complex"/>
    <property type="evidence" value="ECO:0007669"/>
    <property type="project" value="TreeGrafter"/>
</dbReference>
<evidence type="ECO:0000256" key="3">
    <source>
        <dbReference type="ARBA" id="ARBA00022448"/>
    </source>
</evidence>
<dbReference type="SMART" id="SM00382">
    <property type="entry name" value="AAA"/>
    <property type="match status" value="1"/>
</dbReference>
<evidence type="ECO:0000256" key="2">
    <source>
        <dbReference type="ARBA" id="ARBA00005417"/>
    </source>
</evidence>
<dbReference type="GO" id="GO:0016887">
    <property type="term" value="F:ATP hydrolysis activity"/>
    <property type="evidence" value="ECO:0007669"/>
    <property type="project" value="InterPro"/>
</dbReference>
<evidence type="ECO:0000256" key="1">
    <source>
        <dbReference type="ARBA" id="ARBA00004236"/>
    </source>
</evidence>
<dbReference type="InterPro" id="IPR003593">
    <property type="entry name" value="AAA+_ATPase"/>
</dbReference>
<dbReference type="AlphaFoldDB" id="A0A419W4I7"/>
<name>A0A419W4I7_9BACT</name>
<evidence type="ECO:0000256" key="8">
    <source>
        <dbReference type="ARBA" id="ARBA00023136"/>
    </source>
</evidence>
<keyword evidence="7" id="KW-1278">Translocase</keyword>
<proteinExistence type="inferred from homology"/>